<dbReference type="InterPro" id="IPR057678">
    <property type="entry name" value="DUF7918"/>
</dbReference>
<dbReference type="PANTHER" id="PTHR36223:SF1">
    <property type="entry name" value="TRANSCRIPTION ELONGATION FACTOR EAF N-TERMINAL DOMAIN-CONTAINING PROTEIN"/>
    <property type="match status" value="1"/>
</dbReference>
<dbReference type="OrthoDB" id="3364132at2759"/>
<proteinExistence type="predicted"/>
<dbReference type="AlphaFoldDB" id="A0A067T1B2"/>
<evidence type="ECO:0000313" key="3">
    <source>
        <dbReference type="EMBL" id="KDR76112.1"/>
    </source>
</evidence>
<keyword evidence="4" id="KW-1185">Reference proteome</keyword>
<evidence type="ECO:0000256" key="1">
    <source>
        <dbReference type="SAM" id="MobiDB-lite"/>
    </source>
</evidence>
<sequence length="312" mass="35333">MSLHPQYPTLLAFNGFEACILVNGEKTPHYGVECNEAKRRVTCWIESKAGKPFAYQYKRIKTDYDCRAKEFLDGKCVAATVIRKERGPNYFINRPSVRISATEVRNLAFGSLELTDDDAYLENSVEQQNLGEIKLVFEQIRNIRVSQRARVETLFSQPVETQKIHERSKKALSHQVRYGETVKSDVRAQEVLRSDSCGKLATFIFKYRPLAMLQANGIAPLDPIVPAPHEASPPYTPPPLPKKRKLSDVKPDIDIDDDEGQGDIEATERALLAQLEKVRQQKLTRNSNTSASKRVKQEPRAYFAPGEIIDLT</sequence>
<feature type="domain" description="DUF7918" evidence="2">
    <location>
        <begin position="15"/>
        <end position="220"/>
    </location>
</feature>
<protein>
    <recommendedName>
        <fullName evidence="2">DUF7918 domain-containing protein</fullName>
    </recommendedName>
</protein>
<organism evidence="3 4">
    <name type="scientific">Galerina marginata (strain CBS 339.88)</name>
    <dbReference type="NCBI Taxonomy" id="685588"/>
    <lineage>
        <taxon>Eukaryota</taxon>
        <taxon>Fungi</taxon>
        <taxon>Dikarya</taxon>
        <taxon>Basidiomycota</taxon>
        <taxon>Agaricomycotina</taxon>
        <taxon>Agaricomycetes</taxon>
        <taxon>Agaricomycetidae</taxon>
        <taxon>Agaricales</taxon>
        <taxon>Agaricineae</taxon>
        <taxon>Strophariaceae</taxon>
        <taxon>Galerina</taxon>
    </lineage>
</organism>
<feature type="region of interest" description="Disordered" evidence="1">
    <location>
        <begin position="280"/>
        <end position="299"/>
    </location>
</feature>
<dbReference type="PANTHER" id="PTHR36223">
    <property type="entry name" value="BETA-LACTAMASE-TYPE TRANSPEPTIDASE FOLD DOMAIN CONTAINING PROTEIN"/>
    <property type="match status" value="1"/>
</dbReference>
<dbReference type="Proteomes" id="UP000027222">
    <property type="component" value="Unassembled WGS sequence"/>
</dbReference>
<evidence type="ECO:0000259" key="2">
    <source>
        <dbReference type="Pfam" id="PF25534"/>
    </source>
</evidence>
<name>A0A067T1B2_GALM3</name>
<dbReference type="Pfam" id="PF25534">
    <property type="entry name" value="DUF7918"/>
    <property type="match status" value="1"/>
</dbReference>
<feature type="compositionally biased region" description="Polar residues" evidence="1">
    <location>
        <begin position="281"/>
        <end position="292"/>
    </location>
</feature>
<gene>
    <name evidence="3" type="ORF">GALMADRAFT_156246</name>
</gene>
<dbReference type="EMBL" id="KL142379">
    <property type="protein sequence ID" value="KDR76112.1"/>
    <property type="molecule type" value="Genomic_DNA"/>
</dbReference>
<dbReference type="STRING" id="685588.A0A067T1B2"/>
<evidence type="ECO:0000313" key="4">
    <source>
        <dbReference type="Proteomes" id="UP000027222"/>
    </source>
</evidence>
<reference evidence="4" key="1">
    <citation type="journal article" date="2014" name="Proc. Natl. Acad. Sci. U.S.A.">
        <title>Extensive sampling of basidiomycete genomes demonstrates inadequacy of the white-rot/brown-rot paradigm for wood decay fungi.</title>
        <authorList>
            <person name="Riley R."/>
            <person name="Salamov A.A."/>
            <person name="Brown D.W."/>
            <person name="Nagy L.G."/>
            <person name="Floudas D."/>
            <person name="Held B.W."/>
            <person name="Levasseur A."/>
            <person name="Lombard V."/>
            <person name="Morin E."/>
            <person name="Otillar R."/>
            <person name="Lindquist E.A."/>
            <person name="Sun H."/>
            <person name="LaButti K.M."/>
            <person name="Schmutz J."/>
            <person name="Jabbour D."/>
            <person name="Luo H."/>
            <person name="Baker S.E."/>
            <person name="Pisabarro A.G."/>
            <person name="Walton J.D."/>
            <person name="Blanchette R.A."/>
            <person name="Henrissat B."/>
            <person name="Martin F."/>
            <person name="Cullen D."/>
            <person name="Hibbett D.S."/>
            <person name="Grigoriev I.V."/>
        </authorList>
    </citation>
    <scope>NUCLEOTIDE SEQUENCE [LARGE SCALE GENOMIC DNA]</scope>
    <source>
        <strain evidence="4">CBS 339.88</strain>
    </source>
</reference>
<accession>A0A067T1B2</accession>
<dbReference type="HOGENOM" id="CLU_060356_0_0_1"/>